<dbReference type="InterPro" id="IPR025965">
    <property type="entry name" value="FlgD/Vpr_Ig-like"/>
</dbReference>
<dbReference type="PATRIC" id="fig|1125725.3.peg.497"/>
<dbReference type="RefSeq" id="WP_021329547.1">
    <property type="nucleotide sequence ID" value="NZ_AUZJ01000011.1"/>
</dbReference>
<dbReference type="PANTHER" id="PTHR30329:SF21">
    <property type="entry name" value="LIPOPROTEIN YIAD-RELATED"/>
    <property type="match status" value="1"/>
</dbReference>
<keyword evidence="1" id="KW-0472">Membrane</keyword>
<evidence type="ECO:0000313" key="7">
    <source>
        <dbReference type="Proteomes" id="UP000016646"/>
    </source>
</evidence>
<dbReference type="Pfam" id="PF13860">
    <property type="entry name" value="FlgD_ig"/>
    <property type="match status" value="3"/>
</dbReference>
<keyword evidence="7" id="KW-1185">Reference proteome</keyword>
<gene>
    <name evidence="5" type="ORF">HMPREF0860_0985</name>
    <name evidence="4" type="ORF">HMPREF1325_0278</name>
</gene>
<dbReference type="InterPro" id="IPR050330">
    <property type="entry name" value="Bact_OuterMem_StrucFunc"/>
</dbReference>
<dbReference type="PROSITE" id="PS51123">
    <property type="entry name" value="OMPA_2"/>
    <property type="match status" value="1"/>
</dbReference>
<dbReference type="EMBL" id="AVQI01000019">
    <property type="protein sequence ID" value="ERK04609.1"/>
    <property type="molecule type" value="Genomic_DNA"/>
</dbReference>
<dbReference type="EMBL" id="AUZJ01000011">
    <property type="protein sequence ID" value="ERF61486.1"/>
    <property type="molecule type" value="Genomic_DNA"/>
</dbReference>
<dbReference type="Gene3D" id="2.60.40.4070">
    <property type="match status" value="6"/>
</dbReference>
<dbReference type="CDD" id="cd07185">
    <property type="entry name" value="OmpA_C-like"/>
    <property type="match status" value="1"/>
</dbReference>
<feature type="signal peptide" evidence="2">
    <location>
        <begin position="1"/>
        <end position="22"/>
    </location>
</feature>
<dbReference type="eggNOG" id="COG2885">
    <property type="taxonomic scope" value="Bacteria"/>
</dbReference>
<dbReference type="InterPro" id="IPR006665">
    <property type="entry name" value="OmpA-like"/>
</dbReference>
<dbReference type="Pfam" id="PF00691">
    <property type="entry name" value="OmpA"/>
    <property type="match status" value="1"/>
</dbReference>
<dbReference type="Proteomes" id="UP000016646">
    <property type="component" value="Unassembled WGS sequence"/>
</dbReference>
<evidence type="ECO:0000259" key="3">
    <source>
        <dbReference type="PROSITE" id="PS51123"/>
    </source>
</evidence>
<evidence type="ECO:0000256" key="2">
    <source>
        <dbReference type="SAM" id="SignalP"/>
    </source>
</evidence>
<evidence type="ECO:0000256" key="1">
    <source>
        <dbReference type="PROSITE-ProRule" id="PRU00473"/>
    </source>
</evidence>
<accession>U1FPQ0</accession>
<dbReference type="OrthoDB" id="337472at2"/>
<dbReference type="InterPro" id="IPR036737">
    <property type="entry name" value="OmpA-like_sf"/>
</dbReference>
<comment type="caution">
    <text evidence="4">The sequence shown here is derived from an EMBL/GenBank/DDBJ whole genome shotgun (WGS) entry which is preliminary data.</text>
</comment>
<dbReference type="SUPFAM" id="SSF103088">
    <property type="entry name" value="OmpA-like"/>
    <property type="match status" value="1"/>
</dbReference>
<dbReference type="AlphaFoldDB" id="U1FPQ0"/>
<dbReference type="PANTHER" id="PTHR30329">
    <property type="entry name" value="STATOR ELEMENT OF FLAGELLAR MOTOR COMPLEX"/>
    <property type="match status" value="1"/>
</dbReference>
<dbReference type="Proteomes" id="UP000016412">
    <property type="component" value="Unassembled WGS sequence"/>
</dbReference>
<feature type="domain" description="OmpA-like" evidence="3">
    <location>
        <begin position="916"/>
        <end position="1060"/>
    </location>
</feature>
<protein>
    <submittedName>
        <fullName evidence="4">OmpA family protein</fullName>
    </submittedName>
    <submittedName>
        <fullName evidence="5">OmpA/MotB/Pal peptidoglycan-associating domain protein</fullName>
    </submittedName>
</protein>
<keyword evidence="2" id="KW-0732">Signal</keyword>
<sequence>MKRISVLIAAVLFLFSAASAFAQRQPNYISPNNDGVQDSLDIPLRISDRRYVVSWSLVVENESGSVVRTIGNKLAFIEKLTFKSFWKQLFSAKKTIPIPSVVSWNGVMDNGETAPDGTYYYYFTAADDNGNVGKTDKYTVVVDTTPPFIALTQPADKIFGEGAKATFAVRQSGSKEDEWKGIFAGTDGTAVKNYSWKDTTPPEFSWNGTDDSGKPVADGVYSYTVTATDRAGNTSPAASISNIIFSAEKPATNIAISGSRYFSPNTESKQKAVTFNVTIPVPEASTGNKLTEWAVTVVDANGKVCRTFDQSTSALPPETIVFDGTGADGKTLPDGRYQARVTAKYLNGYETIPIVSPVCIIDTKQPQAQLRVSDKVFGAGSKSTITINEAIVPKTLAAIPAWTGRIYASGDTKKAVREYSLGEFPPETISWDGLDDSGKLVPDGSYVYELSATDLAGNSVAVRSDAFNFDTTKATLLLAMQDTAFSPNGDKVKDTISFTPVTHAGSGGIVKYVFKIAAAGSSAALKTMSESKSVPASFVWDGRDDKGALCSDGQYIASLEITSANASTASASTQAFALDTKAPYLAAEIPWTSFSPSGDSTQSALPVGVRDCTTEKLWTAEVRNARGTLVRKYTWAGTVQTDGKAGFSWNGADESGNTVSDGTYTLVIASTDEAGNAFSTALNGIAIDTRDVKAYVTTTYDGISPNGDGVLDSQRFDIRTSVGDTISSWNFDVCREDGKAVRSRSSKDGESLPASIAWDGFDAAGKAGEGTFTGKLRIAYRNGRNVSVSSSPFVCSATPPELSVRTTPAYFSPDNDGVDDDLFIKLNGSTKGKITEWSFTIDDPNGRRFWQTGGTSAITERIVWDGLSNTQKTASGAAERVQSAVDYPWTFTVKDNLGMMSTVKGIIPVDVLVIRDGNVLKMAVPSIIFRPDNADFKVETAPGKRDGVTAEQAANNERILKRIAEILNKFKEYKVTVVGHANRTTENQAEETQDNPRLWGPALIPLSQKRAEFVKSYLVDKGISSSRLATQGKGGTELVADWRDKDHNWKNRRVEFILQK</sequence>
<evidence type="ECO:0000313" key="6">
    <source>
        <dbReference type="Proteomes" id="UP000016412"/>
    </source>
</evidence>
<dbReference type="GO" id="GO:0016020">
    <property type="term" value="C:membrane"/>
    <property type="evidence" value="ECO:0007669"/>
    <property type="project" value="UniProtKB-UniRule"/>
</dbReference>
<evidence type="ECO:0000313" key="4">
    <source>
        <dbReference type="EMBL" id="ERF61486.1"/>
    </source>
</evidence>
<proteinExistence type="predicted"/>
<name>U1FPQ0_TRESO</name>
<feature type="chain" id="PRO_5004611368" evidence="2">
    <location>
        <begin position="23"/>
        <end position="1060"/>
    </location>
</feature>
<evidence type="ECO:0000313" key="5">
    <source>
        <dbReference type="EMBL" id="ERK04609.1"/>
    </source>
</evidence>
<dbReference type="Gene3D" id="3.30.1330.60">
    <property type="entry name" value="OmpA-like domain"/>
    <property type="match status" value="1"/>
</dbReference>
<dbReference type="STRING" id="1125725.HMPREF1325_0278"/>
<organism evidence="4 6">
    <name type="scientific">Treponema socranskii subsp. socranskii VPI DR56BR1116 = ATCC 35536</name>
    <dbReference type="NCBI Taxonomy" id="1125725"/>
    <lineage>
        <taxon>Bacteria</taxon>
        <taxon>Pseudomonadati</taxon>
        <taxon>Spirochaetota</taxon>
        <taxon>Spirochaetia</taxon>
        <taxon>Spirochaetales</taxon>
        <taxon>Treponemataceae</taxon>
        <taxon>Treponema</taxon>
    </lineage>
</organism>
<reference evidence="6 7" key="1">
    <citation type="submission" date="2013-08" db="EMBL/GenBank/DDBJ databases">
        <authorList>
            <person name="Durkin A.S."/>
            <person name="Haft D.R."/>
            <person name="McCorrison J."/>
            <person name="Torralba M."/>
            <person name="Gillis M."/>
            <person name="Haft D.H."/>
            <person name="Methe B."/>
            <person name="Sutton G."/>
            <person name="Nelson K.E."/>
        </authorList>
    </citation>
    <scope>NUCLEOTIDE SEQUENCE [LARGE SCALE GENOMIC DNA]</scope>
    <source>
        <strain evidence="5 7">ATCC 35536</strain>
        <strain evidence="4 6">VPI DR56BR1116</strain>
    </source>
</reference>